<dbReference type="EMBL" id="MU007014">
    <property type="protein sequence ID" value="KAF2434950.1"/>
    <property type="molecule type" value="Genomic_DNA"/>
</dbReference>
<sequence>MFVVVVFEPIRGIQSAITFSGRVPLRNKFLGITLGSPSLFFIATCVNIPCVLTFGYPYNHKIVVERTLHFWGGETLITLRCSNAQKQLLPYKRVMLNTAFGLGTCARLCSMFHERHNHFATLYSTLQAY</sequence>
<gene>
    <name evidence="2" type="ORF">EJ08DRAFT_385512</name>
</gene>
<organism evidence="2 3">
    <name type="scientific">Tothia fuscella</name>
    <dbReference type="NCBI Taxonomy" id="1048955"/>
    <lineage>
        <taxon>Eukaryota</taxon>
        <taxon>Fungi</taxon>
        <taxon>Dikarya</taxon>
        <taxon>Ascomycota</taxon>
        <taxon>Pezizomycotina</taxon>
        <taxon>Dothideomycetes</taxon>
        <taxon>Pleosporomycetidae</taxon>
        <taxon>Venturiales</taxon>
        <taxon>Cylindrosympodiaceae</taxon>
        <taxon>Tothia</taxon>
    </lineage>
</organism>
<evidence type="ECO:0000313" key="2">
    <source>
        <dbReference type="EMBL" id="KAF2434950.1"/>
    </source>
</evidence>
<keyword evidence="3" id="KW-1185">Reference proteome</keyword>
<name>A0A9P4NYU3_9PEZI</name>
<protein>
    <submittedName>
        <fullName evidence="2">Uncharacterized protein</fullName>
    </submittedName>
</protein>
<reference evidence="2" key="1">
    <citation type="journal article" date="2020" name="Stud. Mycol.">
        <title>101 Dothideomycetes genomes: a test case for predicting lifestyles and emergence of pathogens.</title>
        <authorList>
            <person name="Haridas S."/>
            <person name="Albert R."/>
            <person name="Binder M."/>
            <person name="Bloem J."/>
            <person name="Labutti K."/>
            <person name="Salamov A."/>
            <person name="Andreopoulos B."/>
            <person name="Baker S."/>
            <person name="Barry K."/>
            <person name="Bills G."/>
            <person name="Bluhm B."/>
            <person name="Cannon C."/>
            <person name="Castanera R."/>
            <person name="Culley D."/>
            <person name="Daum C."/>
            <person name="Ezra D."/>
            <person name="Gonzalez J."/>
            <person name="Henrissat B."/>
            <person name="Kuo A."/>
            <person name="Liang C."/>
            <person name="Lipzen A."/>
            <person name="Lutzoni F."/>
            <person name="Magnuson J."/>
            <person name="Mondo S."/>
            <person name="Nolan M."/>
            <person name="Ohm R."/>
            <person name="Pangilinan J."/>
            <person name="Park H.-J."/>
            <person name="Ramirez L."/>
            <person name="Alfaro M."/>
            <person name="Sun H."/>
            <person name="Tritt A."/>
            <person name="Yoshinaga Y."/>
            <person name="Zwiers L.-H."/>
            <person name="Turgeon B."/>
            <person name="Goodwin S."/>
            <person name="Spatafora J."/>
            <person name="Crous P."/>
            <person name="Grigoriev I."/>
        </authorList>
    </citation>
    <scope>NUCLEOTIDE SEQUENCE</scope>
    <source>
        <strain evidence="2">CBS 130266</strain>
    </source>
</reference>
<evidence type="ECO:0000313" key="3">
    <source>
        <dbReference type="Proteomes" id="UP000800235"/>
    </source>
</evidence>
<keyword evidence="1" id="KW-1133">Transmembrane helix</keyword>
<evidence type="ECO:0000256" key="1">
    <source>
        <dbReference type="SAM" id="Phobius"/>
    </source>
</evidence>
<keyword evidence="1" id="KW-0472">Membrane</keyword>
<comment type="caution">
    <text evidence="2">The sequence shown here is derived from an EMBL/GenBank/DDBJ whole genome shotgun (WGS) entry which is preliminary data.</text>
</comment>
<keyword evidence="1" id="KW-0812">Transmembrane</keyword>
<dbReference type="AlphaFoldDB" id="A0A9P4NYU3"/>
<dbReference type="Proteomes" id="UP000800235">
    <property type="component" value="Unassembled WGS sequence"/>
</dbReference>
<accession>A0A9P4NYU3</accession>
<proteinExistence type="predicted"/>
<feature type="transmembrane region" description="Helical" evidence="1">
    <location>
        <begin position="29"/>
        <end position="56"/>
    </location>
</feature>